<feature type="transmembrane region" description="Helical" evidence="2">
    <location>
        <begin position="118"/>
        <end position="142"/>
    </location>
</feature>
<proteinExistence type="predicted"/>
<comment type="caution">
    <text evidence="4">The sequence shown here is derived from an EMBL/GenBank/DDBJ whole genome shotgun (WGS) entry which is preliminary data.</text>
</comment>
<protein>
    <submittedName>
        <fullName evidence="4">DUF1691 domain containing protein</fullName>
    </submittedName>
</protein>
<keyword evidence="2" id="KW-0472">Membrane</keyword>
<dbReference type="GO" id="GO:0055088">
    <property type="term" value="P:lipid homeostasis"/>
    <property type="evidence" value="ECO:0007669"/>
    <property type="project" value="InterPro"/>
</dbReference>
<keyword evidence="5" id="KW-1185">Reference proteome</keyword>
<evidence type="ECO:0000313" key="4">
    <source>
        <dbReference type="EMBL" id="KAG7362079.1"/>
    </source>
</evidence>
<reference evidence="4" key="1">
    <citation type="journal article" date="2021" name="Sci. Rep.">
        <title>Diploid genomic architecture of Nitzschia inconspicua, an elite biomass production diatom.</title>
        <authorList>
            <person name="Oliver A."/>
            <person name="Podell S."/>
            <person name="Pinowska A."/>
            <person name="Traller J.C."/>
            <person name="Smith S.R."/>
            <person name="McClure R."/>
            <person name="Beliaev A."/>
            <person name="Bohutskyi P."/>
            <person name="Hill E.A."/>
            <person name="Rabines A."/>
            <person name="Zheng H."/>
            <person name="Allen L.Z."/>
            <person name="Kuo A."/>
            <person name="Grigoriev I.V."/>
            <person name="Allen A.E."/>
            <person name="Hazlebeck D."/>
            <person name="Allen E.E."/>
        </authorList>
    </citation>
    <scope>NUCLEOTIDE SEQUENCE</scope>
    <source>
        <strain evidence="4">Hildebrandi</strain>
    </source>
</reference>
<dbReference type="AlphaFoldDB" id="A0A9K3LI33"/>
<dbReference type="EMBL" id="JAGRRH010000012">
    <property type="protein sequence ID" value="KAG7362079.1"/>
    <property type="molecule type" value="Genomic_DNA"/>
</dbReference>
<sequence>MTTSTASPKKIQAASGLFMTIFVTIHLVSHFFLNSSYERADSIMMTLRRVYQNPIFEVLFYVAMISHFYANYHTFQSRSKIAKLHHKNKNDDRNNIHSKNKHTQTTDHGEYELKGHRIAGYTLSLLVVAHVIAVRLVPLVFFDNAQGFDYSFAAMAIVVFRYQSLFKLYYIVLGMAGGWHLIYGVRSAMATLRGRSVQGTTFPTPLKLLASISHKLLISAVLALGKYATTTEWTEHQKEWHKQFFQLFGMQLTKP</sequence>
<feature type="transmembrane region" description="Helical" evidence="2">
    <location>
        <begin position="53"/>
        <end position="70"/>
    </location>
</feature>
<dbReference type="Proteomes" id="UP000693970">
    <property type="component" value="Unassembled WGS sequence"/>
</dbReference>
<dbReference type="PANTHER" id="PTHR38409:SF1">
    <property type="entry name" value="MITOCHONDRIAL ADAPTER PROTEIN MCP1"/>
    <property type="match status" value="1"/>
</dbReference>
<keyword evidence="2" id="KW-1133">Transmembrane helix</keyword>
<organism evidence="4 5">
    <name type="scientific">Nitzschia inconspicua</name>
    <dbReference type="NCBI Taxonomy" id="303405"/>
    <lineage>
        <taxon>Eukaryota</taxon>
        <taxon>Sar</taxon>
        <taxon>Stramenopiles</taxon>
        <taxon>Ochrophyta</taxon>
        <taxon>Bacillariophyta</taxon>
        <taxon>Bacillariophyceae</taxon>
        <taxon>Bacillariophycidae</taxon>
        <taxon>Bacillariales</taxon>
        <taxon>Bacillariaceae</taxon>
        <taxon>Nitzschia</taxon>
    </lineage>
</organism>
<accession>A0A9K3LI33</accession>
<dbReference type="EMBL" id="JAGRRH010000014">
    <property type="protein sequence ID" value="KAG7357778.1"/>
    <property type="molecule type" value="Genomic_DNA"/>
</dbReference>
<feature type="transmembrane region" description="Helical" evidence="2">
    <location>
        <begin position="168"/>
        <end position="185"/>
    </location>
</feature>
<gene>
    <name evidence="3" type="ORF">IV203_014365</name>
    <name evidence="4" type="ORF">IV203_025745</name>
</gene>
<evidence type="ECO:0000313" key="3">
    <source>
        <dbReference type="EMBL" id="KAG7357778.1"/>
    </source>
</evidence>
<feature type="transmembrane region" description="Helical" evidence="2">
    <location>
        <begin position="12"/>
        <end position="33"/>
    </location>
</feature>
<dbReference type="InterPro" id="IPR039960">
    <property type="entry name" value="MCP1"/>
</dbReference>
<keyword evidence="2" id="KW-0812">Transmembrane</keyword>
<evidence type="ECO:0000313" key="5">
    <source>
        <dbReference type="Proteomes" id="UP000693970"/>
    </source>
</evidence>
<dbReference type="PANTHER" id="PTHR38409">
    <property type="entry name" value="MDM10-COMPLEMENTING PROTEIN 1"/>
    <property type="match status" value="1"/>
</dbReference>
<feature type="region of interest" description="Disordered" evidence="1">
    <location>
        <begin position="86"/>
        <end position="107"/>
    </location>
</feature>
<name>A0A9K3LI33_9STRA</name>
<evidence type="ECO:0000256" key="2">
    <source>
        <dbReference type="SAM" id="Phobius"/>
    </source>
</evidence>
<dbReference type="OrthoDB" id="43083at2759"/>
<reference evidence="4" key="2">
    <citation type="submission" date="2021-04" db="EMBL/GenBank/DDBJ databases">
        <authorList>
            <person name="Podell S."/>
        </authorList>
    </citation>
    <scope>NUCLEOTIDE SEQUENCE</scope>
    <source>
        <strain evidence="4">Hildebrandi</strain>
    </source>
</reference>
<evidence type="ECO:0000256" key="1">
    <source>
        <dbReference type="SAM" id="MobiDB-lite"/>
    </source>
</evidence>